<accession>A0A3M7QQ26</accession>
<dbReference type="Proteomes" id="UP000276133">
    <property type="component" value="Unassembled WGS sequence"/>
</dbReference>
<keyword evidence="2" id="KW-1185">Reference proteome</keyword>
<organism evidence="1 2">
    <name type="scientific">Brachionus plicatilis</name>
    <name type="common">Marine rotifer</name>
    <name type="synonym">Brachionus muelleri</name>
    <dbReference type="NCBI Taxonomy" id="10195"/>
    <lineage>
        <taxon>Eukaryota</taxon>
        <taxon>Metazoa</taxon>
        <taxon>Spiralia</taxon>
        <taxon>Gnathifera</taxon>
        <taxon>Rotifera</taxon>
        <taxon>Eurotatoria</taxon>
        <taxon>Monogononta</taxon>
        <taxon>Pseudotrocha</taxon>
        <taxon>Ploima</taxon>
        <taxon>Brachionidae</taxon>
        <taxon>Brachionus</taxon>
    </lineage>
</organism>
<reference evidence="1 2" key="1">
    <citation type="journal article" date="2018" name="Sci. Rep.">
        <title>Genomic signatures of local adaptation to the degree of environmental predictability in rotifers.</title>
        <authorList>
            <person name="Franch-Gras L."/>
            <person name="Hahn C."/>
            <person name="Garcia-Roger E.M."/>
            <person name="Carmona M.J."/>
            <person name="Serra M."/>
            <person name="Gomez A."/>
        </authorList>
    </citation>
    <scope>NUCLEOTIDE SEQUENCE [LARGE SCALE GENOMIC DNA]</scope>
    <source>
        <strain evidence="1">HYR1</strain>
    </source>
</reference>
<evidence type="ECO:0000313" key="1">
    <source>
        <dbReference type="EMBL" id="RNA13085.1"/>
    </source>
</evidence>
<dbReference type="AlphaFoldDB" id="A0A3M7QQ26"/>
<proteinExistence type="predicted"/>
<evidence type="ECO:0000313" key="2">
    <source>
        <dbReference type="Proteomes" id="UP000276133"/>
    </source>
</evidence>
<protein>
    <submittedName>
        <fullName evidence="1">Uncharacterized protein</fullName>
    </submittedName>
</protein>
<comment type="caution">
    <text evidence="1">The sequence shown here is derived from an EMBL/GenBank/DDBJ whole genome shotgun (WGS) entry which is preliminary data.</text>
</comment>
<dbReference type="EMBL" id="REGN01005512">
    <property type="protein sequence ID" value="RNA13085.1"/>
    <property type="molecule type" value="Genomic_DNA"/>
</dbReference>
<sequence length="63" mass="7432">MSVDYLGTDRFSLFIETRKVFLREEKKNSKSKNLKKIFIRENNLSPVFSIAKNNQSPKIKIKI</sequence>
<name>A0A3M7QQ26_BRAPC</name>
<gene>
    <name evidence="1" type="ORF">BpHYR1_017497</name>
</gene>